<evidence type="ECO:0000313" key="1">
    <source>
        <dbReference type="EMBL" id="KAI8537905.1"/>
    </source>
</evidence>
<evidence type="ECO:0000313" key="2">
    <source>
        <dbReference type="Proteomes" id="UP001062846"/>
    </source>
</evidence>
<keyword evidence="2" id="KW-1185">Reference proteome</keyword>
<comment type="caution">
    <text evidence="1">The sequence shown here is derived from an EMBL/GenBank/DDBJ whole genome shotgun (WGS) entry which is preliminary data.</text>
</comment>
<sequence>MSWQSFFFFFLTELGIIYIQASVCAAGDSAAYHRSSAYGDDVVIVAAYRTPLCKSKRGGFKDTYADDLLAPVLKALIEKTNLSPSEVGDIVVGTVLAPGSQRASECRMAAFYAGFPETVPIRTVNRQCSSGLQAVADVAAAIKAGIYDIGIGAGLESMTANPMAWEGSVNPRPRVKTMAQAQNCPLPMGVTSENVAQHFSVTRQEQDQAAVESHRKAAAATASGKFREEIIPVATKIFDPKTGDEKPITISVDDGIRPNASVSDQGKLKPVFKKDGTTTAGNSSQVSDGAGAVLLMKRSVAMQKGLPILGVFRFAIFWTRVFYYIQIKLG</sequence>
<accession>A0ACC0MAB6</accession>
<organism evidence="1 2">
    <name type="scientific">Rhododendron molle</name>
    <name type="common">Chinese azalea</name>
    <name type="synonym">Azalea mollis</name>
    <dbReference type="NCBI Taxonomy" id="49168"/>
    <lineage>
        <taxon>Eukaryota</taxon>
        <taxon>Viridiplantae</taxon>
        <taxon>Streptophyta</taxon>
        <taxon>Embryophyta</taxon>
        <taxon>Tracheophyta</taxon>
        <taxon>Spermatophyta</taxon>
        <taxon>Magnoliopsida</taxon>
        <taxon>eudicotyledons</taxon>
        <taxon>Gunneridae</taxon>
        <taxon>Pentapetalae</taxon>
        <taxon>asterids</taxon>
        <taxon>Ericales</taxon>
        <taxon>Ericaceae</taxon>
        <taxon>Ericoideae</taxon>
        <taxon>Rhodoreae</taxon>
        <taxon>Rhododendron</taxon>
    </lineage>
</organism>
<reference evidence="1" key="1">
    <citation type="submission" date="2022-02" db="EMBL/GenBank/DDBJ databases">
        <title>Plant Genome Project.</title>
        <authorList>
            <person name="Zhang R.-G."/>
        </authorList>
    </citation>
    <scope>NUCLEOTIDE SEQUENCE</scope>
    <source>
        <strain evidence="1">AT1</strain>
    </source>
</reference>
<gene>
    <name evidence="1" type="ORF">RHMOL_Rhmol09G0060200</name>
</gene>
<protein>
    <submittedName>
        <fullName evidence="1">Uncharacterized protein</fullName>
    </submittedName>
</protein>
<name>A0ACC0MAB6_RHOML</name>
<proteinExistence type="predicted"/>
<dbReference type="Proteomes" id="UP001062846">
    <property type="component" value="Chromosome 9"/>
</dbReference>
<dbReference type="EMBL" id="CM046396">
    <property type="protein sequence ID" value="KAI8537905.1"/>
    <property type="molecule type" value="Genomic_DNA"/>
</dbReference>